<evidence type="ECO:0000313" key="1">
    <source>
        <dbReference type="EMBL" id="CAD8189382.1"/>
    </source>
</evidence>
<keyword evidence="2" id="KW-1185">Reference proteome</keyword>
<gene>
    <name evidence="1" type="ORF">POCTA_138.1.T0950024</name>
</gene>
<dbReference type="Proteomes" id="UP000683925">
    <property type="component" value="Unassembled WGS sequence"/>
</dbReference>
<reference evidence="1" key="1">
    <citation type="submission" date="2021-01" db="EMBL/GenBank/DDBJ databases">
        <authorList>
            <consortium name="Genoscope - CEA"/>
            <person name="William W."/>
        </authorList>
    </citation>
    <scope>NUCLEOTIDE SEQUENCE</scope>
</reference>
<evidence type="ECO:0000313" key="2">
    <source>
        <dbReference type="Proteomes" id="UP000683925"/>
    </source>
</evidence>
<dbReference type="OrthoDB" id="300503at2759"/>
<dbReference type="OMA" id="HMAYNIG"/>
<dbReference type="EMBL" id="CAJJDP010000094">
    <property type="protein sequence ID" value="CAD8189382.1"/>
    <property type="molecule type" value="Genomic_DNA"/>
</dbReference>
<proteinExistence type="predicted"/>
<organism evidence="1 2">
    <name type="scientific">Paramecium octaurelia</name>
    <dbReference type="NCBI Taxonomy" id="43137"/>
    <lineage>
        <taxon>Eukaryota</taxon>
        <taxon>Sar</taxon>
        <taxon>Alveolata</taxon>
        <taxon>Ciliophora</taxon>
        <taxon>Intramacronucleata</taxon>
        <taxon>Oligohymenophorea</taxon>
        <taxon>Peniculida</taxon>
        <taxon>Parameciidae</taxon>
        <taxon>Paramecium</taxon>
    </lineage>
</organism>
<protein>
    <submittedName>
        <fullName evidence="1">Uncharacterized protein</fullName>
    </submittedName>
</protein>
<sequence>MGCAAQKDLLKKTDFDEHAQKLDSQDHKFKGMVAFKSLKQKHMAYNIGQLQKTCSPNHKCNQGQELEEI</sequence>
<dbReference type="AlphaFoldDB" id="A0A8S1WK79"/>
<accession>A0A8S1WK79</accession>
<name>A0A8S1WK79_PAROT</name>
<comment type="caution">
    <text evidence="1">The sequence shown here is derived from an EMBL/GenBank/DDBJ whole genome shotgun (WGS) entry which is preliminary data.</text>
</comment>